<dbReference type="EMBL" id="ML213657">
    <property type="protein sequence ID" value="TFK33027.1"/>
    <property type="molecule type" value="Genomic_DNA"/>
</dbReference>
<evidence type="ECO:0000313" key="3">
    <source>
        <dbReference type="Proteomes" id="UP000308652"/>
    </source>
</evidence>
<dbReference type="Gene3D" id="3.30.710.10">
    <property type="entry name" value="Potassium Channel Kv1.1, Chain A"/>
    <property type="match status" value="1"/>
</dbReference>
<dbReference type="InterPro" id="IPR011333">
    <property type="entry name" value="SKP1/BTB/POZ_sf"/>
</dbReference>
<sequence>MLSPSCSIYSRDLDYYFSDGNAVLLVEDTLFKVHRSILSKDGSTFANLFVLPTQLGSSEEGNDDRNPICLQGDTAEQFRALLWALYALPAEIIQFTMFAGDHRFYHIARLANKYHFATTETWALEAIPGYFNRIDTQLVVADLIPATEVAFLCEHDELKKLTVSRWKHYLGEPTDIVAAINISEKLNIPDLLGEAYHRMMLLGREVWDSSLTASQRIRLLSGFYNIYKICESLGSNEPKYVHANSCPNHFQCYNDWTEIWNIIHKSDGGIIEQLMSIQKFDLLGKLMLTESIMKNMIDDDPSMRRLAASIAKPCLIRAYEATQCKLAETRSNLANYFANVE</sequence>
<keyword evidence="3" id="KW-1185">Reference proteome</keyword>
<dbReference type="InterPro" id="IPR000210">
    <property type="entry name" value="BTB/POZ_dom"/>
</dbReference>
<dbReference type="CDD" id="cd18186">
    <property type="entry name" value="BTB_POZ_ZBTB_KLHL-like"/>
    <property type="match status" value="1"/>
</dbReference>
<feature type="domain" description="BTB" evidence="1">
    <location>
        <begin position="20"/>
        <end position="94"/>
    </location>
</feature>
<accession>A0A5C3LKF1</accession>
<dbReference type="SUPFAM" id="SSF54695">
    <property type="entry name" value="POZ domain"/>
    <property type="match status" value="1"/>
</dbReference>
<dbReference type="AlphaFoldDB" id="A0A5C3LKF1"/>
<gene>
    <name evidence="2" type="ORF">BDQ12DRAFT_691724</name>
</gene>
<organism evidence="2 3">
    <name type="scientific">Crucibulum laeve</name>
    <dbReference type="NCBI Taxonomy" id="68775"/>
    <lineage>
        <taxon>Eukaryota</taxon>
        <taxon>Fungi</taxon>
        <taxon>Dikarya</taxon>
        <taxon>Basidiomycota</taxon>
        <taxon>Agaricomycotina</taxon>
        <taxon>Agaricomycetes</taxon>
        <taxon>Agaricomycetidae</taxon>
        <taxon>Agaricales</taxon>
        <taxon>Agaricineae</taxon>
        <taxon>Nidulariaceae</taxon>
        <taxon>Crucibulum</taxon>
    </lineage>
</organism>
<protein>
    <recommendedName>
        <fullName evidence="1">BTB domain-containing protein</fullName>
    </recommendedName>
</protein>
<dbReference type="Proteomes" id="UP000308652">
    <property type="component" value="Unassembled WGS sequence"/>
</dbReference>
<dbReference type="OrthoDB" id="3238373at2759"/>
<evidence type="ECO:0000313" key="2">
    <source>
        <dbReference type="EMBL" id="TFK33027.1"/>
    </source>
</evidence>
<name>A0A5C3LKF1_9AGAR</name>
<evidence type="ECO:0000259" key="1">
    <source>
        <dbReference type="PROSITE" id="PS50097"/>
    </source>
</evidence>
<dbReference type="PROSITE" id="PS50097">
    <property type="entry name" value="BTB"/>
    <property type="match status" value="1"/>
</dbReference>
<reference evidence="2 3" key="1">
    <citation type="journal article" date="2019" name="Nat. Ecol. Evol.">
        <title>Megaphylogeny resolves global patterns of mushroom evolution.</title>
        <authorList>
            <person name="Varga T."/>
            <person name="Krizsan K."/>
            <person name="Foldi C."/>
            <person name="Dima B."/>
            <person name="Sanchez-Garcia M."/>
            <person name="Sanchez-Ramirez S."/>
            <person name="Szollosi G.J."/>
            <person name="Szarkandi J.G."/>
            <person name="Papp V."/>
            <person name="Albert L."/>
            <person name="Andreopoulos W."/>
            <person name="Angelini C."/>
            <person name="Antonin V."/>
            <person name="Barry K.W."/>
            <person name="Bougher N.L."/>
            <person name="Buchanan P."/>
            <person name="Buyck B."/>
            <person name="Bense V."/>
            <person name="Catcheside P."/>
            <person name="Chovatia M."/>
            <person name="Cooper J."/>
            <person name="Damon W."/>
            <person name="Desjardin D."/>
            <person name="Finy P."/>
            <person name="Geml J."/>
            <person name="Haridas S."/>
            <person name="Hughes K."/>
            <person name="Justo A."/>
            <person name="Karasinski D."/>
            <person name="Kautmanova I."/>
            <person name="Kiss B."/>
            <person name="Kocsube S."/>
            <person name="Kotiranta H."/>
            <person name="LaButti K.M."/>
            <person name="Lechner B.E."/>
            <person name="Liimatainen K."/>
            <person name="Lipzen A."/>
            <person name="Lukacs Z."/>
            <person name="Mihaltcheva S."/>
            <person name="Morgado L.N."/>
            <person name="Niskanen T."/>
            <person name="Noordeloos M.E."/>
            <person name="Ohm R.A."/>
            <person name="Ortiz-Santana B."/>
            <person name="Ovrebo C."/>
            <person name="Racz N."/>
            <person name="Riley R."/>
            <person name="Savchenko A."/>
            <person name="Shiryaev A."/>
            <person name="Soop K."/>
            <person name="Spirin V."/>
            <person name="Szebenyi C."/>
            <person name="Tomsovsky M."/>
            <person name="Tulloss R.E."/>
            <person name="Uehling J."/>
            <person name="Grigoriev I.V."/>
            <person name="Vagvolgyi C."/>
            <person name="Papp T."/>
            <person name="Martin F.M."/>
            <person name="Miettinen O."/>
            <person name="Hibbett D.S."/>
            <person name="Nagy L.G."/>
        </authorList>
    </citation>
    <scope>NUCLEOTIDE SEQUENCE [LARGE SCALE GENOMIC DNA]</scope>
    <source>
        <strain evidence="2 3">CBS 166.37</strain>
    </source>
</reference>
<proteinExistence type="predicted"/>